<proteinExistence type="predicted"/>
<reference evidence="2 3" key="1">
    <citation type="submission" date="2019-04" db="EMBL/GenBank/DDBJ databases">
        <title>Friends and foes A comparative genomics study of 23 Aspergillus species from section Flavi.</title>
        <authorList>
            <consortium name="DOE Joint Genome Institute"/>
            <person name="Kjaerbolling I."/>
            <person name="Vesth T."/>
            <person name="Frisvad J.C."/>
            <person name="Nybo J.L."/>
            <person name="Theobald S."/>
            <person name="Kildgaard S."/>
            <person name="Isbrandt T."/>
            <person name="Kuo A."/>
            <person name="Sato A."/>
            <person name="Lyhne E.K."/>
            <person name="Kogle M.E."/>
            <person name="Wiebenga A."/>
            <person name="Kun R.S."/>
            <person name="Lubbers R.J."/>
            <person name="Makela M.R."/>
            <person name="Barry K."/>
            <person name="Chovatia M."/>
            <person name="Clum A."/>
            <person name="Daum C."/>
            <person name="Haridas S."/>
            <person name="He G."/>
            <person name="LaButti K."/>
            <person name="Lipzen A."/>
            <person name="Mondo S."/>
            <person name="Riley R."/>
            <person name="Salamov A."/>
            <person name="Simmons B.A."/>
            <person name="Magnuson J.K."/>
            <person name="Henrissat B."/>
            <person name="Mortensen U.H."/>
            <person name="Larsen T.O."/>
            <person name="Devries R.P."/>
            <person name="Grigoriev I.V."/>
            <person name="Machida M."/>
            <person name="Baker S.E."/>
            <person name="Andersen M.R."/>
        </authorList>
    </citation>
    <scope>NUCLEOTIDE SEQUENCE [LARGE SCALE GENOMIC DNA]</scope>
    <source>
        <strain evidence="2 3">IBT 18842</strain>
    </source>
</reference>
<dbReference type="AlphaFoldDB" id="A0A5N6TTI6"/>
<feature type="transmembrane region" description="Helical" evidence="1">
    <location>
        <begin position="21"/>
        <end position="43"/>
    </location>
</feature>
<dbReference type="EMBL" id="ML742118">
    <property type="protein sequence ID" value="KAE8149617.1"/>
    <property type="molecule type" value="Genomic_DNA"/>
</dbReference>
<keyword evidence="3" id="KW-1185">Reference proteome</keyword>
<organism evidence="2 3">
    <name type="scientific">Aspergillus avenaceus</name>
    <dbReference type="NCBI Taxonomy" id="36643"/>
    <lineage>
        <taxon>Eukaryota</taxon>
        <taxon>Fungi</taxon>
        <taxon>Dikarya</taxon>
        <taxon>Ascomycota</taxon>
        <taxon>Pezizomycotina</taxon>
        <taxon>Eurotiomycetes</taxon>
        <taxon>Eurotiomycetidae</taxon>
        <taxon>Eurotiales</taxon>
        <taxon>Aspergillaceae</taxon>
        <taxon>Aspergillus</taxon>
        <taxon>Aspergillus subgen. Circumdati</taxon>
    </lineage>
</organism>
<keyword evidence="1" id="KW-0812">Transmembrane</keyword>
<keyword evidence="1" id="KW-1133">Transmembrane helix</keyword>
<protein>
    <submittedName>
        <fullName evidence="2">Uncharacterized protein</fullName>
    </submittedName>
</protein>
<evidence type="ECO:0000313" key="2">
    <source>
        <dbReference type="EMBL" id="KAE8149617.1"/>
    </source>
</evidence>
<name>A0A5N6TTI6_ASPAV</name>
<evidence type="ECO:0000313" key="3">
    <source>
        <dbReference type="Proteomes" id="UP000325780"/>
    </source>
</evidence>
<evidence type="ECO:0000256" key="1">
    <source>
        <dbReference type="SAM" id="Phobius"/>
    </source>
</evidence>
<dbReference type="Proteomes" id="UP000325780">
    <property type="component" value="Unassembled WGS sequence"/>
</dbReference>
<gene>
    <name evidence="2" type="ORF">BDV25DRAFT_156061</name>
</gene>
<sequence>MIGGCLECFGVKTRKMIEQKFTYYSLSLFFLLFLPFLFCSLIKTKCFCFYIVRWVPSGLSSFWFHWIYKSSRKSPLRLDPGL</sequence>
<feature type="transmembrane region" description="Helical" evidence="1">
    <location>
        <begin position="49"/>
        <end position="68"/>
    </location>
</feature>
<accession>A0A5N6TTI6</accession>
<keyword evidence="1" id="KW-0472">Membrane</keyword>